<comment type="caution">
    <text evidence="11">The sequence shown here is derived from an EMBL/GenBank/DDBJ whole genome shotgun (WGS) entry which is preliminary data.</text>
</comment>
<dbReference type="Proteomes" id="UP000765507">
    <property type="component" value="Unassembled WGS sequence"/>
</dbReference>
<dbReference type="GO" id="GO:0005640">
    <property type="term" value="C:nuclear outer membrane"/>
    <property type="evidence" value="ECO:0007669"/>
    <property type="project" value="UniProtKB-SubCell"/>
</dbReference>
<dbReference type="SMART" id="SM01249">
    <property type="entry name" value="KASH"/>
    <property type="match status" value="1"/>
</dbReference>
<comment type="subcellular location">
    <subcellularLocation>
        <location evidence="6">Nucleus outer membrane</location>
        <topology evidence="6">Single-pass type IV membrane protein</topology>
    </subcellularLocation>
</comment>
<keyword evidence="2 7" id="KW-0812">Transmembrane</keyword>
<protein>
    <recommendedName>
        <fullName evidence="10">KASH domain-containing protein</fullName>
    </recommendedName>
</protein>
<comment type="similarity">
    <text evidence="1">Belongs to the nesprin family.</text>
</comment>
<proteinExistence type="inferred from homology"/>
<feature type="transmembrane region" description="Helical" evidence="9">
    <location>
        <begin position="106"/>
        <end position="124"/>
    </location>
</feature>
<dbReference type="InterPro" id="IPR012315">
    <property type="entry name" value="KASH"/>
</dbReference>
<reference evidence="11 12" key="1">
    <citation type="journal article" date="2020" name="G3 (Bethesda)">
        <title>Draft Genome of the Common Snapping Turtle, Chelydra serpentina, a Model for Phenotypic Plasticity in Reptiles.</title>
        <authorList>
            <person name="Das D."/>
            <person name="Singh S.K."/>
            <person name="Bierstedt J."/>
            <person name="Erickson A."/>
            <person name="Galli G.L.J."/>
            <person name="Crossley D.A. 2nd"/>
            <person name="Rhen T."/>
        </authorList>
    </citation>
    <scope>NUCLEOTIDE SEQUENCE [LARGE SCALE GENOMIC DNA]</scope>
    <source>
        <strain evidence="11">KW</strain>
    </source>
</reference>
<evidence type="ECO:0000256" key="9">
    <source>
        <dbReference type="SAM" id="Phobius"/>
    </source>
</evidence>
<dbReference type="AlphaFoldDB" id="A0A8T1S0K9"/>
<evidence type="ECO:0000256" key="2">
    <source>
        <dbReference type="ARBA" id="ARBA00022692"/>
    </source>
</evidence>
<sequence>RPRHPLPLENAPRRGSRHPQGLALGDEACRQTGMVGFDPERIESWLGQSCVEQSELEGMQPCKRNPAGPGSEDVAVVIEKGPLSQPLAFSDPPRPGPRLLVRMKRLLFSAAGLLLLLLAGTSLLSQAETPCSKTHGHPRSFHFMLKYVNGPPPT</sequence>
<organism evidence="11 12">
    <name type="scientific">Chelydra serpentina</name>
    <name type="common">Snapping turtle</name>
    <name type="synonym">Testudo serpentina</name>
    <dbReference type="NCBI Taxonomy" id="8475"/>
    <lineage>
        <taxon>Eukaryota</taxon>
        <taxon>Metazoa</taxon>
        <taxon>Chordata</taxon>
        <taxon>Craniata</taxon>
        <taxon>Vertebrata</taxon>
        <taxon>Euteleostomi</taxon>
        <taxon>Archelosauria</taxon>
        <taxon>Testudinata</taxon>
        <taxon>Testudines</taxon>
        <taxon>Cryptodira</taxon>
        <taxon>Durocryptodira</taxon>
        <taxon>Americhelydia</taxon>
        <taxon>Chelydroidea</taxon>
        <taxon>Chelydridae</taxon>
        <taxon>Chelydra</taxon>
    </lineage>
</organism>
<keyword evidence="3 9" id="KW-1133">Transmembrane helix</keyword>
<gene>
    <name evidence="11" type="ORF">G0U57_002756</name>
</gene>
<keyword evidence="4 7" id="KW-0472">Membrane</keyword>
<feature type="topological domain" description="Perinuclear space" evidence="7">
    <location>
        <begin position="127"/>
        <end position="154"/>
    </location>
</feature>
<dbReference type="PROSITE" id="PS51049">
    <property type="entry name" value="KASH"/>
    <property type="match status" value="1"/>
</dbReference>
<evidence type="ECO:0000256" key="6">
    <source>
        <dbReference type="ARBA" id="ARBA00046312"/>
    </source>
</evidence>
<evidence type="ECO:0000256" key="4">
    <source>
        <dbReference type="ARBA" id="ARBA00023136"/>
    </source>
</evidence>
<evidence type="ECO:0000259" key="10">
    <source>
        <dbReference type="PROSITE" id="PS51049"/>
    </source>
</evidence>
<evidence type="ECO:0000256" key="5">
    <source>
        <dbReference type="ARBA" id="ARBA00023242"/>
    </source>
</evidence>
<feature type="topological domain" description="Cytoplasmic" evidence="7">
    <location>
        <begin position="1"/>
        <end position="105"/>
    </location>
</feature>
<dbReference type="EMBL" id="JAHGAV010001349">
    <property type="protein sequence ID" value="KAG6922358.1"/>
    <property type="molecule type" value="Genomic_DNA"/>
</dbReference>
<name>A0A8T1S0K9_CHESE</name>
<keyword evidence="12" id="KW-1185">Reference proteome</keyword>
<feature type="domain" description="KASH" evidence="10">
    <location>
        <begin position="97"/>
        <end position="154"/>
    </location>
</feature>
<feature type="region of interest" description="Disordered" evidence="8">
    <location>
        <begin position="1"/>
        <end position="21"/>
    </location>
</feature>
<keyword evidence="5" id="KW-0539">Nucleus</keyword>
<evidence type="ECO:0000313" key="11">
    <source>
        <dbReference type="EMBL" id="KAG6922358.1"/>
    </source>
</evidence>
<evidence type="ECO:0000256" key="8">
    <source>
        <dbReference type="SAM" id="MobiDB-lite"/>
    </source>
</evidence>
<evidence type="ECO:0000313" key="12">
    <source>
        <dbReference type="Proteomes" id="UP000765507"/>
    </source>
</evidence>
<dbReference type="Pfam" id="PF10541">
    <property type="entry name" value="KASH"/>
    <property type="match status" value="1"/>
</dbReference>
<feature type="non-terminal residue" evidence="11">
    <location>
        <position position="154"/>
    </location>
</feature>
<evidence type="ECO:0000256" key="1">
    <source>
        <dbReference type="ARBA" id="ARBA00008619"/>
    </source>
</evidence>
<evidence type="ECO:0000256" key="7">
    <source>
        <dbReference type="PROSITE-ProRule" id="PRU00385"/>
    </source>
</evidence>
<dbReference type="OrthoDB" id="10491384at2759"/>
<evidence type="ECO:0000256" key="3">
    <source>
        <dbReference type="ARBA" id="ARBA00022989"/>
    </source>
</evidence>
<accession>A0A8T1S0K9</accession>